<dbReference type="PANTHER" id="PTHR43581">
    <property type="entry name" value="ATP/GTP PHOSPHATASE"/>
    <property type="match status" value="1"/>
</dbReference>
<feature type="domain" description="ABC transporter" evidence="5">
    <location>
        <begin position="5"/>
        <end position="284"/>
    </location>
</feature>
<evidence type="ECO:0000256" key="2">
    <source>
        <dbReference type="ARBA" id="ARBA00022519"/>
    </source>
</evidence>
<keyword evidence="2" id="KW-0997">Cell inner membrane</keyword>
<dbReference type="Proteomes" id="UP000187012">
    <property type="component" value="Unassembled WGS sequence"/>
</dbReference>
<dbReference type="Gene3D" id="3.40.50.300">
    <property type="entry name" value="P-loop containing nucleotide triphosphate hydrolases"/>
    <property type="match status" value="1"/>
</dbReference>
<protein>
    <recommendedName>
        <fullName evidence="5">ABC transporter domain-containing protein</fullName>
    </recommendedName>
</protein>
<dbReference type="GO" id="GO:0016887">
    <property type="term" value="F:ATP hydrolysis activity"/>
    <property type="evidence" value="ECO:0007669"/>
    <property type="project" value="InterPro"/>
</dbReference>
<evidence type="ECO:0000313" key="6">
    <source>
        <dbReference type="EMBL" id="SIT38805.1"/>
    </source>
</evidence>
<dbReference type="SUPFAM" id="SSF52540">
    <property type="entry name" value="P-loop containing nucleoside triphosphate hydrolases"/>
    <property type="match status" value="1"/>
</dbReference>
<keyword evidence="2" id="KW-0472">Membrane</keyword>
<dbReference type="InterPro" id="IPR051396">
    <property type="entry name" value="Bact_Antivir_Def_Nuclease"/>
</dbReference>
<evidence type="ECO:0000256" key="4">
    <source>
        <dbReference type="ARBA" id="ARBA00022840"/>
    </source>
</evidence>
<dbReference type="InterPro" id="IPR003593">
    <property type="entry name" value="AAA+_ATPase"/>
</dbReference>
<dbReference type="Pfam" id="PF13304">
    <property type="entry name" value="AAA_21"/>
    <property type="match status" value="1"/>
</dbReference>
<dbReference type="OrthoDB" id="7024727at2"/>
<keyword evidence="4" id="KW-0067">ATP-binding</keyword>
<evidence type="ECO:0000259" key="5">
    <source>
        <dbReference type="PROSITE" id="PS50893"/>
    </source>
</evidence>
<dbReference type="STRING" id="1247936.BN2475_170068"/>
<organism evidence="6 7">
    <name type="scientific">Paraburkholderia ribeironis</name>
    <dbReference type="NCBI Taxonomy" id="1247936"/>
    <lineage>
        <taxon>Bacteria</taxon>
        <taxon>Pseudomonadati</taxon>
        <taxon>Pseudomonadota</taxon>
        <taxon>Betaproteobacteria</taxon>
        <taxon>Burkholderiales</taxon>
        <taxon>Burkholderiaceae</taxon>
        <taxon>Paraburkholderia</taxon>
    </lineage>
</organism>
<evidence type="ECO:0000313" key="7">
    <source>
        <dbReference type="Proteomes" id="UP000187012"/>
    </source>
</evidence>
<dbReference type="PANTHER" id="PTHR43581:SF2">
    <property type="entry name" value="EXCINUCLEASE ATPASE SUBUNIT"/>
    <property type="match status" value="1"/>
</dbReference>
<dbReference type="PROSITE" id="PS50893">
    <property type="entry name" value="ABC_TRANSPORTER_2"/>
    <property type="match status" value="1"/>
</dbReference>
<dbReference type="EMBL" id="CYGX02000017">
    <property type="protein sequence ID" value="SIT38805.1"/>
    <property type="molecule type" value="Genomic_DNA"/>
</dbReference>
<keyword evidence="1" id="KW-1003">Cell membrane</keyword>
<accession>A0A1N7RUJ1</accession>
<evidence type="ECO:0000256" key="1">
    <source>
        <dbReference type="ARBA" id="ARBA00022475"/>
    </source>
</evidence>
<keyword evidence="7" id="KW-1185">Reference proteome</keyword>
<keyword evidence="3" id="KW-0547">Nucleotide-binding</keyword>
<gene>
    <name evidence="6" type="ORF">BN2475_170068</name>
</gene>
<dbReference type="InterPro" id="IPR027417">
    <property type="entry name" value="P-loop_NTPase"/>
</dbReference>
<reference evidence="6 7" key="1">
    <citation type="submission" date="2016-12" db="EMBL/GenBank/DDBJ databases">
        <authorList>
            <person name="Song W.-J."/>
            <person name="Kurnit D.M."/>
        </authorList>
    </citation>
    <scope>NUCLEOTIDE SEQUENCE [LARGE SCALE GENOMIC DNA]</scope>
    <source>
        <strain evidence="6 7">STM7296</strain>
    </source>
</reference>
<dbReference type="InterPro" id="IPR003959">
    <property type="entry name" value="ATPase_AAA_core"/>
</dbReference>
<dbReference type="GO" id="GO:0005524">
    <property type="term" value="F:ATP binding"/>
    <property type="evidence" value="ECO:0007669"/>
    <property type="project" value="UniProtKB-KW"/>
</dbReference>
<dbReference type="RefSeq" id="WP_094779189.1">
    <property type="nucleotide sequence ID" value="NZ_CYGX02000017.1"/>
</dbReference>
<dbReference type="AlphaFoldDB" id="A0A1N7RUJ1"/>
<dbReference type="SMART" id="SM00382">
    <property type="entry name" value="AAA"/>
    <property type="match status" value="1"/>
</dbReference>
<evidence type="ECO:0000256" key="3">
    <source>
        <dbReference type="ARBA" id="ARBA00022741"/>
    </source>
</evidence>
<proteinExistence type="predicted"/>
<dbReference type="InterPro" id="IPR003439">
    <property type="entry name" value="ABC_transporter-like_ATP-bd"/>
</dbReference>
<name>A0A1N7RUJ1_9BURK</name>
<dbReference type="GO" id="GO:0006302">
    <property type="term" value="P:double-strand break repair"/>
    <property type="evidence" value="ECO:0007669"/>
    <property type="project" value="InterPro"/>
</dbReference>
<sequence length="448" mass="51631">MELLVQIENVQHIVSANVAIPFDSNQLFCIVGRNGVGKTSLVKALRNLRVADTYIKTSDSSIFSVDSRVAYKYGDQEFVYTYDANIRSLNSRTPVPSTLREEIDVELPMPYGERFNYFQTISNHDAEIRQNVVLQNYSTPNELIEFLSDIYGSRRFDNLREIRIKGRSYYCLIKEDSRYIREDYFSSGEYFVISLYRKIKNRKKLIAIDEIDISLDAAAQVHLVGNLRRFCQQYHVSIVFTTHSLAMMRMLESTELLYVGNEEGVVDTRLASYNYVRSILFGFSGWDRYILTEDLTLKNFVEHAIAKHIKKAFFTYKIVHVGGGSNTVDLMLRNVTERFFSDTAKVITVLDGDQHQEKYLQRAKEGVLLLPFPSVEKQIFIDYSDKKLALLPDSWKGDVSKPDGKGLVHALQKAKLYSTVELFEHLCVTYADKLNELIHRLDTFLNAD</sequence>